<evidence type="ECO:0000313" key="2">
    <source>
        <dbReference type="Proteomes" id="UP000315369"/>
    </source>
</evidence>
<proteinExistence type="predicted"/>
<organism evidence="1 2">
    <name type="scientific">Myxococcus llanfairpwllgwyngyllgogerychwyrndrobwllllantysiliogogogochensis</name>
    <dbReference type="NCBI Taxonomy" id="2590453"/>
    <lineage>
        <taxon>Bacteria</taxon>
        <taxon>Pseudomonadati</taxon>
        <taxon>Myxococcota</taxon>
        <taxon>Myxococcia</taxon>
        <taxon>Myxococcales</taxon>
        <taxon>Cystobacterineae</taxon>
        <taxon>Myxococcaceae</taxon>
        <taxon>Myxococcus</taxon>
    </lineage>
</organism>
<feature type="non-terminal residue" evidence="1">
    <location>
        <position position="1"/>
    </location>
</feature>
<accession>A0A540WGP6</accession>
<keyword evidence="2" id="KW-1185">Reference proteome</keyword>
<name>A0A540WGP6_9BACT</name>
<gene>
    <name evidence="1" type="ORF">FJV41_51345</name>
</gene>
<reference evidence="1 2" key="1">
    <citation type="submission" date="2019-06" db="EMBL/GenBank/DDBJ databases">
        <authorList>
            <person name="Livingstone P."/>
            <person name="Whitworth D."/>
        </authorList>
    </citation>
    <scope>NUCLEOTIDE SEQUENCE [LARGE SCALE GENOMIC DNA]</scope>
    <source>
        <strain evidence="1 2">AM401</strain>
    </source>
</reference>
<comment type="caution">
    <text evidence="1">The sequence shown here is derived from an EMBL/GenBank/DDBJ whole genome shotgun (WGS) entry which is preliminary data.</text>
</comment>
<sequence>GNPVPVAYGGHDTKGMFIGSAVISGGILAEDQF</sequence>
<protein>
    <submittedName>
        <fullName evidence="1">Tail assembly protein</fullName>
    </submittedName>
</protein>
<evidence type="ECO:0000313" key="1">
    <source>
        <dbReference type="EMBL" id="TQF08172.1"/>
    </source>
</evidence>
<dbReference type="EMBL" id="VIFM01000935">
    <property type="protein sequence ID" value="TQF08172.1"/>
    <property type="molecule type" value="Genomic_DNA"/>
</dbReference>
<dbReference type="Proteomes" id="UP000315369">
    <property type="component" value="Unassembled WGS sequence"/>
</dbReference>
<dbReference type="AlphaFoldDB" id="A0A540WGP6"/>